<protein>
    <submittedName>
        <fullName evidence="1">Uncharacterized protein</fullName>
    </submittedName>
</protein>
<sequence length="240" mass="26146">MEFGIGSWSWECLWDGHTWRWLCVLDGVWESNPGVGNGPGWVTPGGGSMSWISGMEFGNQIPELGMSLGWVTPGGGSVSWMEFGIGSRSREWPWMGHTWRWLRVPDFRDGVWDQILELGMSLGWSHLEVAPCPGFQGWSLGSDPGAGNVSGSTGMVTPGGGSVSRISGMEFRIKSWNWEWPWMGHTWRLLCVPDFMDGVWDQILDLGTLCGHHPSGLSPSIPDSPMAGIGLIPAACADPG</sequence>
<dbReference type="AlphaFoldDB" id="A0A3M0IMA1"/>
<evidence type="ECO:0000313" key="2">
    <source>
        <dbReference type="Proteomes" id="UP000269221"/>
    </source>
</evidence>
<dbReference type="EMBL" id="QRBI01000355">
    <property type="protein sequence ID" value="RMB88093.1"/>
    <property type="molecule type" value="Genomic_DNA"/>
</dbReference>
<comment type="caution">
    <text evidence="1">The sequence shown here is derived from an EMBL/GenBank/DDBJ whole genome shotgun (WGS) entry which is preliminary data.</text>
</comment>
<evidence type="ECO:0000313" key="1">
    <source>
        <dbReference type="EMBL" id="RMB88093.1"/>
    </source>
</evidence>
<accession>A0A3M0IMA1</accession>
<keyword evidence="2" id="KW-1185">Reference proteome</keyword>
<name>A0A3M0IMA1_HIRRU</name>
<organism evidence="1 2">
    <name type="scientific">Hirundo rustica rustica</name>
    <dbReference type="NCBI Taxonomy" id="333673"/>
    <lineage>
        <taxon>Eukaryota</taxon>
        <taxon>Metazoa</taxon>
        <taxon>Chordata</taxon>
        <taxon>Craniata</taxon>
        <taxon>Vertebrata</taxon>
        <taxon>Euteleostomi</taxon>
        <taxon>Archelosauria</taxon>
        <taxon>Archosauria</taxon>
        <taxon>Dinosauria</taxon>
        <taxon>Saurischia</taxon>
        <taxon>Theropoda</taxon>
        <taxon>Coelurosauria</taxon>
        <taxon>Aves</taxon>
        <taxon>Neognathae</taxon>
        <taxon>Neoaves</taxon>
        <taxon>Telluraves</taxon>
        <taxon>Australaves</taxon>
        <taxon>Passeriformes</taxon>
        <taxon>Sylvioidea</taxon>
        <taxon>Hirundinidae</taxon>
        <taxon>Hirundo</taxon>
    </lineage>
</organism>
<dbReference type="Proteomes" id="UP000269221">
    <property type="component" value="Unassembled WGS sequence"/>
</dbReference>
<reference evidence="1 2" key="1">
    <citation type="submission" date="2018-07" db="EMBL/GenBank/DDBJ databases">
        <title>A high quality draft genome assembly of the barn swallow (H. rustica rustica).</title>
        <authorList>
            <person name="Formenti G."/>
            <person name="Chiara M."/>
            <person name="Poveda L."/>
            <person name="Francoijs K.-J."/>
            <person name="Bonisoli-Alquati A."/>
            <person name="Canova L."/>
            <person name="Gianfranceschi L."/>
            <person name="Horner D.S."/>
            <person name="Saino N."/>
        </authorList>
    </citation>
    <scope>NUCLEOTIDE SEQUENCE [LARGE SCALE GENOMIC DNA]</scope>
    <source>
        <strain evidence="1">Chelidonia</strain>
        <tissue evidence="1">Blood</tissue>
    </source>
</reference>
<proteinExistence type="predicted"/>
<gene>
    <name evidence="1" type="ORF">DUI87_35528</name>
</gene>